<dbReference type="GO" id="GO:0005509">
    <property type="term" value="F:calcium ion binding"/>
    <property type="evidence" value="ECO:0007669"/>
    <property type="project" value="TreeGrafter"/>
</dbReference>
<dbReference type="GO" id="GO:0019853">
    <property type="term" value="P:L-ascorbic acid biosynthetic process"/>
    <property type="evidence" value="ECO:0007669"/>
    <property type="project" value="TreeGrafter"/>
</dbReference>
<dbReference type="Gene3D" id="2.120.10.30">
    <property type="entry name" value="TolB, C-terminal domain"/>
    <property type="match status" value="1"/>
</dbReference>
<dbReference type="GO" id="GO:0004341">
    <property type="term" value="F:gluconolactonase activity"/>
    <property type="evidence" value="ECO:0007669"/>
    <property type="project" value="TreeGrafter"/>
</dbReference>
<dbReference type="InterPro" id="IPR013658">
    <property type="entry name" value="SGL"/>
</dbReference>
<feature type="binding site" evidence="3">
    <location>
        <position position="21"/>
    </location>
    <ligand>
        <name>a divalent metal cation</name>
        <dbReference type="ChEBI" id="CHEBI:60240"/>
    </ligand>
</feature>
<dbReference type="PANTHER" id="PTHR10907:SF47">
    <property type="entry name" value="REGUCALCIN"/>
    <property type="match status" value="1"/>
</dbReference>
<organism evidence="5 6">
    <name type="scientific">Pseudoduganella albidiflava</name>
    <dbReference type="NCBI Taxonomy" id="321983"/>
    <lineage>
        <taxon>Bacteria</taxon>
        <taxon>Pseudomonadati</taxon>
        <taxon>Pseudomonadota</taxon>
        <taxon>Betaproteobacteria</taxon>
        <taxon>Burkholderiales</taxon>
        <taxon>Oxalobacteraceae</taxon>
        <taxon>Telluria group</taxon>
        <taxon>Pseudoduganella</taxon>
    </lineage>
</organism>
<feature type="active site" description="Proton donor/acceptor" evidence="2">
    <location>
        <position position="202"/>
    </location>
</feature>
<evidence type="ECO:0000259" key="4">
    <source>
        <dbReference type="Pfam" id="PF08450"/>
    </source>
</evidence>
<dbReference type="InterPro" id="IPR011042">
    <property type="entry name" value="6-blade_b-propeller_TolB-like"/>
</dbReference>
<evidence type="ECO:0000256" key="2">
    <source>
        <dbReference type="PIRSR" id="PIRSR605511-1"/>
    </source>
</evidence>
<dbReference type="PANTHER" id="PTHR10907">
    <property type="entry name" value="REGUCALCIN"/>
    <property type="match status" value="1"/>
</dbReference>
<comment type="caution">
    <text evidence="5">The sequence shown here is derived from an EMBL/GenBank/DDBJ whole genome shotgun (WGS) entry which is preliminary data.</text>
</comment>
<feature type="binding site" evidence="3">
    <location>
        <position position="106"/>
    </location>
    <ligand>
        <name>substrate</name>
    </ligand>
</feature>
<keyword evidence="3" id="KW-0479">Metal-binding</keyword>
<reference evidence="5" key="2">
    <citation type="submission" date="2022-12" db="EMBL/GenBank/DDBJ databases">
        <authorList>
            <person name="Sun Q."/>
            <person name="Kim S."/>
        </authorList>
    </citation>
    <scope>NUCLEOTIDE SEQUENCE</scope>
    <source>
        <strain evidence="5">KCTC 12343</strain>
    </source>
</reference>
<dbReference type="RefSeq" id="WP_229420490.1">
    <property type="nucleotide sequence ID" value="NZ_BMWV01000012.1"/>
</dbReference>
<dbReference type="Pfam" id="PF08450">
    <property type="entry name" value="SGL"/>
    <property type="match status" value="1"/>
</dbReference>
<comment type="similarity">
    <text evidence="1">Belongs to the SMP-30/CGR1 family.</text>
</comment>
<feature type="binding site" evidence="3">
    <location>
        <position position="154"/>
    </location>
    <ligand>
        <name>a divalent metal cation</name>
        <dbReference type="ChEBI" id="CHEBI:60240"/>
    </ligand>
</feature>
<protein>
    <submittedName>
        <fullName evidence="5">Gluconolaconase</fullName>
    </submittedName>
</protein>
<evidence type="ECO:0000313" key="5">
    <source>
        <dbReference type="EMBL" id="GGY58700.1"/>
    </source>
</evidence>
<name>A0AA88C2Y2_9BURK</name>
<reference evidence="5" key="1">
    <citation type="journal article" date="2014" name="Int. J. Syst. Evol. Microbiol.">
        <title>Complete genome sequence of Corynebacterium casei LMG S-19264T (=DSM 44701T), isolated from a smear-ripened cheese.</title>
        <authorList>
            <consortium name="US DOE Joint Genome Institute (JGI-PGF)"/>
            <person name="Walter F."/>
            <person name="Albersmeier A."/>
            <person name="Kalinowski J."/>
            <person name="Ruckert C."/>
        </authorList>
    </citation>
    <scope>NUCLEOTIDE SEQUENCE</scope>
    <source>
        <strain evidence="5">KCTC 12343</strain>
    </source>
</reference>
<dbReference type="PRINTS" id="PR01790">
    <property type="entry name" value="SMP30FAMILY"/>
</dbReference>
<dbReference type="Proteomes" id="UP000628442">
    <property type="component" value="Unassembled WGS sequence"/>
</dbReference>
<feature type="binding site" evidence="3">
    <location>
        <position position="202"/>
    </location>
    <ligand>
        <name>a divalent metal cation</name>
        <dbReference type="ChEBI" id="CHEBI:60240"/>
    </ligand>
</feature>
<sequence length="297" mass="31662">MSTPTSTTPECIWPLEATLGEGPVWHPVEQMLYFVDIKQHKLHRCDAHGGQRQTWDMPGETGFALPAESGGFVCGLAGKLVHFDPATGTFAPITEFEADRPGNRLNDGHVAHDGALWFGSMDNAETAASGALYRYDGALRSGLTKHDDGIIITNGPAFSPDRKTFYHTDTFGKTVYAFDVTAEGTLANKRVFATIAEPGWPDGSAVDAAGNVWVAVFRGARVLRYSPAGELLETIAFPVPNITKIAFGGPDLKTAFATTATKGLTAEERAAAPLAGGVFAFPVDVPGLPQHMIGFVK</sequence>
<evidence type="ECO:0000256" key="3">
    <source>
        <dbReference type="PIRSR" id="PIRSR605511-2"/>
    </source>
</evidence>
<gene>
    <name evidence="5" type="primary">xylC</name>
    <name evidence="5" type="ORF">GCM10007387_46560</name>
</gene>
<keyword evidence="3" id="KW-0862">Zinc</keyword>
<comment type="cofactor">
    <cofactor evidence="3">
        <name>Zn(2+)</name>
        <dbReference type="ChEBI" id="CHEBI:29105"/>
    </cofactor>
    <text evidence="3">Binds 1 divalent metal cation per subunit.</text>
</comment>
<dbReference type="AlphaFoldDB" id="A0AA88C2Y2"/>
<evidence type="ECO:0000256" key="1">
    <source>
        <dbReference type="ARBA" id="ARBA00008853"/>
    </source>
</evidence>
<evidence type="ECO:0000313" key="6">
    <source>
        <dbReference type="Proteomes" id="UP000628442"/>
    </source>
</evidence>
<dbReference type="EMBL" id="BMWV01000012">
    <property type="protein sequence ID" value="GGY58700.1"/>
    <property type="molecule type" value="Genomic_DNA"/>
</dbReference>
<dbReference type="InterPro" id="IPR005511">
    <property type="entry name" value="SMP-30"/>
</dbReference>
<dbReference type="SUPFAM" id="SSF63829">
    <property type="entry name" value="Calcium-dependent phosphotriesterase"/>
    <property type="match status" value="1"/>
</dbReference>
<feature type="binding site" evidence="3">
    <location>
        <position position="104"/>
    </location>
    <ligand>
        <name>substrate</name>
    </ligand>
</feature>
<accession>A0AA88C2Y2</accession>
<feature type="domain" description="SMP-30/Gluconolactonase/LRE-like region" evidence="4">
    <location>
        <begin position="19"/>
        <end position="261"/>
    </location>
</feature>
<proteinExistence type="inferred from homology"/>